<comment type="catalytic activity">
    <reaction evidence="10">
        <text>D-glyceraldehyde 3-phosphate + pyruvate + H(+) = 1-deoxy-D-xylulose 5-phosphate + CO2</text>
        <dbReference type="Rhea" id="RHEA:12605"/>
        <dbReference type="ChEBI" id="CHEBI:15361"/>
        <dbReference type="ChEBI" id="CHEBI:15378"/>
        <dbReference type="ChEBI" id="CHEBI:16526"/>
        <dbReference type="ChEBI" id="CHEBI:57792"/>
        <dbReference type="ChEBI" id="CHEBI:59776"/>
        <dbReference type="EC" id="2.2.1.7"/>
    </reaction>
</comment>
<dbReference type="UniPathway" id="UPA00064">
    <property type="reaction ID" value="UER00091"/>
</dbReference>
<feature type="binding site" evidence="10">
    <location>
        <position position="289"/>
    </location>
    <ligand>
        <name>thiamine diphosphate</name>
        <dbReference type="ChEBI" id="CHEBI:58937"/>
    </ligand>
</feature>
<name>A0A6F8SNI0_9ACTN</name>
<feature type="binding site" evidence="10">
    <location>
        <position position="76"/>
    </location>
    <ligand>
        <name>thiamine diphosphate</name>
        <dbReference type="ChEBI" id="CHEBI:58937"/>
    </ligand>
</feature>
<evidence type="ECO:0000256" key="10">
    <source>
        <dbReference type="HAMAP-Rule" id="MF_00315"/>
    </source>
</evidence>
<comment type="similarity">
    <text evidence="2 10">Belongs to the transketolase family. DXPS subfamily.</text>
</comment>
<dbReference type="Gene3D" id="3.40.50.920">
    <property type="match status" value="1"/>
</dbReference>
<evidence type="ECO:0000256" key="8">
    <source>
        <dbReference type="ARBA" id="ARBA00023052"/>
    </source>
</evidence>
<keyword evidence="7 10" id="KW-0784">Thiamine biosynthesis</keyword>
<keyword evidence="6 10" id="KW-0460">Magnesium</keyword>
<evidence type="ECO:0000256" key="5">
    <source>
        <dbReference type="ARBA" id="ARBA00022723"/>
    </source>
</evidence>
<evidence type="ECO:0000256" key="7">
    <source>
        <dbReference type="ARBA" id="ARBA00022977"/>
    </source>
</evidence>
<accession>A0A6F8SNI0</accession>
<keyword evidence="9 10" id="KW-0414">Isoprene biosynthesis</keyword>
<dbReference type="GO" id="GO:0019288">
    <property type="term" value="P:isopentenyl diphosphate biosynthetic process, methylerythritol 4-phosphate pathway"/>
    <property type="evidence" value="ECO:0007669"/>
    <property type="project" value="TreeGrafter"/>
</dbReference>
<dbReference type="GO" id="GO:0009228">
    <property type="term" value="P:thiamine biosynthetic process"/>
    <property type="evidence" value="ECO:0007669"/>
    <property type="project" value="UniProtKB-UniRule"/>
</dbReference>
<dbReference type="InterPro" id="IPR005477">
    <property type="entry name" value="Dxylulose-5-P_synthase"/>
</dbReference>
<keyword evidence="13" id="KW-1185">Reference proteome</keyword>
<comment type="subunit">
    <text evidence="3 10">Homodimer.</text>
</comment>
<evidence type="ECO:0000256" key="1">
    <source>
        <dbReference type="ARBA" id="ARBA00004980"/>
    </source>
</evidence>
<dbReference type="InterPro" id="IPR005475">
    <property type="entry name" value="Transketolase-like_Pyr-bd"/>
</dbReference>
<dbReference type="GO" id="GO:0000287">
    <property type="term" value="F:magnesium ion binding"/>
    <property type="evidence" value="ECO:0007669"/>
    <property type="project" value="UniProtKB-UniRule"/>
</dbReference>
<evidence type="ECO:0000256" key="9">
    <source>
        <dbReference type="ARBA" id="ARBA00023229"/>
    </source>
</evidence>
<sequence length="664" mass="70494">MDVPRILDAISSPADLKVLDNEELAILAREIRQEIVATTSVTGGHVASSLGAVDIIVALESLLDMPRDRVVFDVGHQAYAHKLLTGRREAFKTLRTYGGLSGFTKPSESPYDVHPSGHASDSLSIATGLAKARQLKGTDEKVVALIGDASLAGGMAFEALNYMGNEQLPLVVILNDNEMSISRNVGALMKHLGNIRANSHYREAREGLQAAMEQGGPAARGLLGFGKNMKESLKQMVIPHTMIYESLGIVCTAPIDGHNIAELRDVLSLVLEMDGPALVHVVTRKGEGYEPARRDPEAFHGTGPYDIATGRALKKPGRAPSYTEVFGAALADEAANDADVVAITAAMTGGTGLKTFAAEFPSRFVDVGIAEEQAVGMAAGLSSGGKKPVVALYSTFMQRAVDQMIIDVALPEANVVFAFDRAGLVGDDGPTHHGVFDMVYTRMVPNMRVLAPSDEAELVHALHTALVLEGPVSLRYPRGEAEGAPLPDVPEVLEVGKSRTVREGGDVALLAFGRMVGQVRAAAELLSAEGIECRVVDMRWVKPLDAEAIAAAAACRLVVTVEEGVIAGGAGEGVLEVLARQGATTPAVTLGIPDRFIGQGPVPQLFADLGLNAEGIAATVREQLKMKKRSGVDEMIELAKKHAGNPMADLTDREIRDFNESRYE</sequence>
<dbReference type="PANTHER" id="PTHR43322">
    <property type="entry name" value="1-D-DEOXYXYLULOSE 5-PHOSPHATE SYNTHASE-RELATED"/>
    <property type="match status" value="1"/>
</dbReference>
<dbReference type="SUPFAM" id="SSF52922">
    <property type="entry name" value="TK C-terminal domain-like"/>
    <property type="match status" value="1"/>
</dbReference>
<comment type="function">
    <text evidence="10">Catalyzes the acyloin condensation reaction between C atoms 2 and 3 of pyruvate and glyceraldehyde 3-phosphate to yield 1-deoxy-D-xylulose-5-phosphate (DXP).</text>
</comment>
<dbReference type="HAMAP" id="MF_00315">
    <property type="entry name" value="DXP_synth"/>
    <property type="match status" value="1"/>
</dbReference>
<evidence type="ECO:0000256" key="3">
    <source>
        <dbReference type="ARBA" id="ARBA00011738"/>
    </source>
</evidence>
<dbReference type="AlphaFoldDB" id="A0A6F8SNI0"/>
<dbReference type="GO" id="GO:0005829">
    <property type="term" value="C:cytosol"/>
    <property type="evidence" value="ECO:0007669"/>
    <property type="project" value="TreeGrafter"/>
</dbReference>
<feature type="binding site" evidence="10">
    <location>
        <position position="177"/>
    </location>
    <ligand>
        <name>thiamine diphosphate</name>
        <dbReference type="ChEBI" id="CHEBI:58937"/>
    </ligand>
</feature>
<evidence type="ECO:0000256" key="4">
    <source>
        <dbReference type="ARBA" id="ARBA00022679"/>
    </source>
</evidence>
<evidence type="ECO:0000256" key="2">
    <source>
        <dbReference type="ARBA" id="ARBA00011081"/>
    </source>
</evidence>
<dbReference type="Pfam" id="PF02779">
    <property type="entry name" value="Transket_pyr"/>
    <property type="match status" value="1"/>
</dbReference>
<reference evidence="13" key="2">
    <citation type="submission" date="2020-03" db="EMBL/GenBank/DDBJ databases">
        <title>Complete Genome Sequence of Adlercreutzia sp. strain 8CFCBH1 Producing Equol, Isolated from Healthy Japanese Feces.</title>
        <authorList>
            <person name="Ogata Y."/>
            <person name="Sakamoto M."/>
            <person name="Ohkuma M."/>
            <person name="Hattori M."/>
            <person name="Suda W."/>
        </authorList>
    </citation>
    <scope>NUCLEOTIDE SEQUENCE [LARGE SCALE GENOMIC DNA]</scope>
    <source>
        <strain evidence="13">8CFCBH1</strain>
    </source>
</reference>
<comment type="cofactor">
    <cofactor evidence="10">
        <name>Mg(2+)</name>
        <dbReference type="ChEBI" id="CHEBI:18420"/>
    </cofactor>
    <text evidence="10">Binds 1 Mg(2+) ion per subunit.</text>
</comment>
<dbReference type="InterPro" id="IPR029061">
    <property type="entry name" value="THDP-binding"/>
</dbReference>
<dbReference type="Gene3D" id="3.40.50.970">
    <property type="match status" value="2"/>
</dbReference>
<organism evidence="12 13">
    <name type="scientific">Adlercreutzia hattorii</name>
    <dbReference type="NCBI Taxonomy" id="2707299"/>
    <lineage>
        <taxon>Bacteria</taxon>
        <taxon>Bacillati</taxon>
        <taxon>Actinomycetota</taxon>
        <taxon>Coriobacteriia</taxon>
        <taxon>Eggerthellales</taxon>
        <taxon>Eggerthellaceae</taxon>
        <taxon>Adlercreutzia</taxon>
    </lineage>
</organism>
<dbReference type="NCBIfam" id="TIGR00204">
    <property type="entry name" value="dxs"/>
    <property type="match status" value="1"/>
</dbReference>
<dbReference type="GO" id="GO:0016114">
    <property type="term" value="P:terpenoid biosynthetic process"/>
    <property type="evidence" value="ECO:0007669"/>
    <property type="project" value="UniProtKB-UniRule"/>
</dbReference>
<keyword evidence="5 10" id="KW-0479">Metal-binding</keyword>
<dbReference type="RefSeq" id="WP_173113834.1">
    <property type="nucleotide sequence ID" value="NZ_AP022829.1"/>
</dbReference>
<evidence type="ECO:0000313" key="13">
    <source>
        <dbReference type="Proteomes" id="UP000501727"/>
    </source>
</evidence>
<evidence type="ECO:0000313" key="12">
    <source>
        <dbReference type="EMBL" id="BCA89150.1"/>
    </source>
</evidence>
<evidence type="ECO:0000256" key="6">
    <source>
        <dbReference type="ARBA" id="ARBA00022842"/>
    </source>
</evidence>
<dbReference type="EC" id="2.2.1.7" evidence="10"/>
<dbReference type="EMBL" id="AP022829">
    <property type="protein sequence ID" value="BCA89150.1"/>
    <property type="molecule type" value="Genomic_DNA"/>
</dbReference>
<feature type="binding site" evidence="10">
    <location>
        <position position="371"/>
    </location>
    <ligand>
        <name>thiamine diphosphate</name>
        <dbReference type="ChEBI" id="CHEBI:58937"/>
    </ligand>
</feature>
<feature type="binding site" evidence="10">
    <location>
        <begin position="149"/>
        <end position="150"/>
    </location>
    <ligand>
        <name>thiamine diphosphate</name>
        <dbReference type="ChEBI" id="CHEBI:58937"/>
    </ligand>
</feature>
<feature type="binding site" evidence="10">
    <location>
        <position position="177"/>
    </location>
    <ligand>
        <name>Mg(2+)</name>
        <dbReference type="ChEBI" id="CHEBI:18420"/>
    </ligand>
</feature>
<reference evidence="13" key="1">
    <citation type="journal article" date="2020" name="Microbiol. Resour. Announc.">
        <title>Complete Genome Sequence of Adlercreutzia sp. Strain 8CFCBH1, a Potent Producer of Equol, Isolated from Healthy Japanese Feces.</title>
        <authorList>
            <person name="Ogata Y."/>
            <person name="Sakamoto M."/>
            <person name="Ohkuma M."/>
            <person name="Hattori M."/>
            <person name="Suda W."/>
        </authorList>
    </citation>
    <scope>NUCLEOTIDE SEQUENCE [LARGE SCALE GENOMIC DNA]</scope>
    <source>
        <strain evidence="13">8CFCBH1</strain>
    </source>
</reference>
<feature type="binding site" evidence="10">
    <location>
        <position position="148"/>
    </location>
    <ligand>
        <name>Mg(2+)</name>
        <dbReference type="ChEBI" id="CHEBI:18420"/>
    </ligand>
</feature>
<dbReference type="PANTHER" id="PTHR43322:SF5">
    <property type="entry name" value="1-DEOXY-D-XYLULOSE-5-PHOSPHATE SYNTHASE, CHLOROPLASTIC"/>
    <property type="match status" value="1"/>
</dbReference>
<dbReference type="GO" id="GO:0008661">
    <property type="term" value="F:1-deoxy-D-xylulose-5-phosphate synthase activity"/>
    <property type="evidence" value="ECO:0007669"/>
    <property type="project" value="UniProtKB-UniRule"/>
</dbReference>
<evidence type="ECO:0000259" key="11">
    <source>
        <dbReference type="SMART" id="SM00861"/>
    </source>
</evidence>
<comment type="pathway">
    <text evidence="1 10">Metabolic intermediate biosynthesis; 1-deoxy-D-xylulose 5-phosphate biosynthesis; 1-deoxy-D-xylulose 5-phosphate from D-glyceraldehyde 3-phosphate and pyruvate: step 1/1.</text>
</comment>
<feature type="domain" description="Transketolase-like pyrimidine-binding" evidence="11">
    <location>
        <begin position="320"/>
        <end position="484"/>
    </location>
</feature>
<dbReference type="CDD" id="cd02007">
    <property type="entry name" value="TPP_DXS"/>
    <property type="match status" value="1"/>
</dbReference>
<dbReference type="GO" id="GO:0030976">
    <property type="term" value="F:thiamine pyrophosphate binding"/>
    <property type="evidence" value="ECO:0007669"/>
    <property type="project" value="UniProtKB-UniRule"/>
</dbReference>
<feature type="binding site" evidence="10">
    <location>
        <begin position="117"/>
        <end position="119"/>
    </location>
    <ligand>
        <name>thiamine diphosphate</name>
        <dbReference type="ChEBI" id="CHEBI:58937"/>
    </ligand>
</feature>
<comment type="cofactor">
    <cofactor evidence="10">
        <name>thiamine diphosphate</name>
        <dbReference type="ChEBI" id="CHEBI:58937"/>
    </cofactor>
    <text evidence="10">Binds 1 thiamine pyrophosphate per subunit.</text>
</comment>
<dbReference type="SMART" id="SM00861">
    <property type="entry name" value="Transket_pyr"/>
    <property type="match status" value="1"/>
</dbReference>
<dbReference type="CDD" id="cd07033">
    <property type="entry name" value="TPP_PYR_DXS_TK_like"/>
    <property type="match status" value="1"/>
</dbReference>
<keyword evidence="8 10" id="KW-0786">Thiamine pyrophosphate</keyword>
<protein>
    <recommendedName>
        <fullName evidence="10">1-deoxy-D-xylulose-5-phosphate synthase</fullName>
        <ecNumber evidence="10">2.2.1.7</ecNumber>
    </recommendedName>
    <alternativeName>
        <fullName evidence="10">1-deoxyxylulose-5-phosphate synthase</fullName>
        <shortName evidence="10">DXP synthase</shortName>
        <shortName evidence="10">DXPS</shortName>
    </alternativeName>
</protein>
<proteinExistence type="inferred from homology"/>
<dbReference type="Pfam" id="PF13292">
    <property type="entry name" value="DXP_synthase_N"/>
    <property type="match status" value="1"/>
</dbReference>
<gene>
    <name evidence="12" type="primary">dxs1</name>
    <name evidence="10" type="synonym">dxs</name>
    <name evidence="12" type="ORF">ADCFC_16470</name>
</gene>
<dbReference type="KEGG" id="ahat:ADCFC_17690"/>
<dbReference type="InterPro" id="IPR033248">
    <property type="entry name" value="Transketolase_C"/>
</dbReference>
<dbReference type="SUPFAM" id="SSF52518">
    <property type="entry name" value="Thiamin diphosphate-binding fold (THDP-binding)"/>
    <property type="match status" value="2"/>
</dbReference>
<dbReference type="FunFam" id="3.40.50.920:FF:000002">
    <property type="entry name" value="1-deoxy-D-xylulose-5-phosphate synthase"/>
    <property type="match status" value="1"/>
</dbReference>
<dbReference type="Pfam" id="PF02780">
    <property type="entry name" value="Transketolase_C"/>
    <property type="match status" value="1"/>
</dbReference>
<dbReference type="NCBIfam" id="NF003933">
    <property type="entry name" value="PRK05444.2-2"/>
    <property type="match status" value="1"/>
</dbReference>
<dbReference type="InterPro" id="IPR009014">
    <property type="entry name" value="Transketo_C/PFOR_II"/>
</dbReference>
<dbReference type="Proteomes" id="UP000501727">
    <property type="component" value="Chromosome"/>
</dbReference>
<keyword evidence="4 10" id="KW-0808">Transferase</keyword>